<dbReference type="AlphaFoldDB" id="A0A0B7N6R3"/>
<dbReference type="OrthoDB" id="2287259at2759"/>
<sequence>MNFFPSPPSSPQLSSNDKVMCGSCDKTLSSDWFCADCHTKCSTCNRFLSDADYCTRCWSFDHHSNSLVRKPSAYDQWYQYQQQLKQWYYWQQQQQQQHYTSPSPTQ</sequence>
<proteinExistence type="predicted"/>
<protein>
    <submittedName>
        <fullName evidence="1">Uncharacterized protein</fullName>
    </submittedName>
</protein>
<dbReference type="Proteomes" id="UP000054107">
    <property type="component" value="Unassembled WGS sequence"/>
</dbReference>
<name>A0A0B7N6R3_9FUNG</name>
<organism evidence="1 2">
    <name type="scientific">Parasitella parasitica</name>
    <dbReference type="NCBI Taxonomy" id="35722"/>
    <lineage>
        <taxon>Eukaryota</taxon>
        <taxon>Fungi</taxon>
        <taxon>Fungi incertae sedis</taxon>
        <taxon>Mucoromycota</taxon>
        <taxon>Mucoromycotina</taxon>
        <taxon>Mucoromycetes</taxon>
        <taxon>Mucorales</taxon>
        <taxon>Mucorineae</taxon>
        <taxon>Mucoraceae</taxon>
        <taxon>Parasitella</taxon>
    </lineage>
</organism>
<gene>
    <name evidence="1" type="primary">PARPA_08194.1 scaffold 32258</name>
</gene>
<dbReference type="EMBL" id="LN730905">
    <property type="protein sequence ID" value="CEP14038.1"/>
    <property type="molecule type" value="Genomic_DNA"/>
</dbReference>
<evidence type="ECO:0000313" key="2">
    <source>
        <dbReference type="Proteomes" id="UP000054107"/>
    </source>
</evidence>
<keyword evidence="2" id="KW-1185">Reference proteome</keyword>
<evidence type="ECO:0000313" key="1">
    <source>
        <dbReference type="EMBL" id="CEP14038.1"/>
    </source>
</evidence>
<reference evidence="1 2" key="1">
    <citation type="submission" date="2014-09" db="EMBL/GenBank/DDBJ databases">
        <authorList>
            <person name="Ellenberger Sabrina"/>
        </authorList>
    </citation>
    <scope>NUCLEOTIDE SEQUENCE [LARGE SCALE GENOMIC DNA]</scope>
    <source>
        <strain evidence="1 2">CBS 412.66</strain>
    </source>
</reference>
<accession>A0A0B7N6R3</accession>